<feature type="compositionally biased region" description="Polar residues" evidence="1">
    <location>
        <begin position="139"/>
        <end position="151"/>
    </location>
</feature>
<dbReference type="EMBL" id="JARJCM010000105">
    <property type="protein sequence ID" value="KAJ7029108.1"/>
    <property type="molecule type" value="Genomic_DNA"/>
</dbReference>
<feature type="compositionally biased region" description="Low complexity" evidence="1">
    <location>
        <begin position="63"/>
        <end position="72"/>
    </location>
</feature>
<feature type="region of interest" description="Disordered" evidence="1">
    <location>
        <begin position="262"/>
        <end position="293"/>
    </location>
</feature>
<sequence length="358" mass="37630">MASEPLVTAPTSLVCLTCNQSKPASDYKPSKVTASDYKNCVDCRGKESKRKADARAEARARKNQAAAASIHPAAPPVVPGTQGESNRRTQEDSNLPQTSVATPGIPSRELAGGEVNGGSVRTDELLDSGDTSKAVARVQKNQANAAATQSVHPAVPLVAPGAQEDSNRRTHEANAAATLSADSAAPLVVQEDSIHPQTSVIGESTLGSSSHESASGEVNELLDSRDTGKTLGDFVASTGEQQDSTKKDFAGDVLMMDVNSPIDQNFQKEGSPIFGGSRDGTRGSTLATPDDRETSRDLIDLDAALSAKIHALRSQGFEVHSFSAQKSSSGIQYDVSSELLEPLFPSFKRLAEEELAED</sequence>
<keyword evidence="3" id="KW-1185">Reference proteome</keyword>
<feature type="compositionally biased region" description="Polar residues" evidence="1">
    <location>
        <begin position="92"/>
        <end position="101"/>
    </location>
</feature>
<protein>
    <submittedName>
        <fullName evidence="2">Uncharacterized protein</fullName>
    </submittedName>
</protein>
<evidence type="ECO:0000256" key="1">
    <source>
        <dbReference type="SAM" id="MobiDB-lite"/>
    </source>
</evidence>
<dbReference type="Proteomes" id="UP001218188">
    <property type="component" value="Unassembled WGS sequence"/>
</dbReference>
<proteinExistence type="predicted"/>
<dbReference type="AlphaFoldDB" id="A0AAD6WVN7"/>
<organism evidence="2 3">
    <name type="scientific">Mycena alexandri</name>
    <dbReference type="NCBI Taxonomy" id="1745969"/>
    <lineage>
        <taxon>Eukaryota</taxon>
        <taxon>Fungi</taxon>
        <taxon>Dikarya</taxon>
        <taxon>Basidiomycota</taxon>
        <taxon>Agaricomycotina</taxon>
        <taxon>Agaricomycetes</taxon>
        <taxon>Agaricomycetidae</taxon>
        <taxon>Agaricales</taxon>
        <taxon>Marasmiineae</taxon>
        <taxon>Mycenaceae</taxon>
        <taxon>Mycena</taxon>
    </lineage>
</organism>
<accession>A0AAD6WVN7</accession>
<name>A0AAD6WVN7_9AGAR</name>
<evidence type="ECO:0000313" key="2">
    <source>
        <dbReference type="EMBL" id="KAJ7029108.1"/>
    </source>
</evidence>
<feature type="region of interest" description="Disordered" evidence="1">
    <location>
        <begin position="44"/>
        <end position="246"/>
    </location>
</feature>
<evidence type="ECO:0000313" key="3">
    <source>
        <dbReference type="Proteomes" id="UP001218188"/>
    </source>
</evidence>
<gene>
    <name evidence="2" type="ORF">C8F04DRAFT_1117502</name>
</gene>
<feature type="compositionally biased region" description="Basic and acidic residues" evidence="1">
    <location>
        <begin position="44"/>
        <end position="60"/>
    </location>
</feature>
<feature type="compositionally biased region" description="Polar residues" evidence="1">
    <location>
        <begin position="195"/>
        <end position="213"/>
    </location>
</feature>
<feature type="compositionally biased region" description="Low complexity" evidence="1">
    <location>
        <begin position="173"/>
        <end position="185"/>
    </location>
</feature>
<reference evidence="2" key="1">
    <citation type="submission" date="2023-03" db="EMBL/GenBank/DDBJ databases">
        <title>Massive genome expansion in bonnet fungi (Mycena s.s.) driven by repeated elements and novel gene families across ecological guilds.</title>
        <authorList>
            <consortium name="Lawrence Berkeley National Laboratory"/>
            <person name="Harder C.B."/>
            <person name="Miyauchi S."/>
            <person name="Viragh M."/>
            <person name="Kuo A."/>
            <person name="Thoen E."/>
            <person name="Andreopoulos B."/>
            <person name="Lu D."/>
            <person name="Skrede I."/>
            <person name="Drula E."/>
            <person name="Henrissat B."/>
            <person name="Morin E."/>
            <person name="Kohler A."/>
            <person name="Barry K."/>
            <person name="LaButti K."/>
            <person name="Morin E."/>
            <person name="Salamov A."/>
            <person name="Lipzen A."/>
            <person name="Mereny Z."/>
            <person name="Hegedus B."/>
            <person name="Baldrian P."/>
            <person name="Stursova M."/>
            <person name="Weitz H."/>
            <person name="Taylor A."/>
            <person name="Grigoriev I.V."/>
            <person name="Nagy L.G."/>
            <person name="Martin F."/>
            <person name="Kauserud H."/>
        </authorList>
    </citation>
    <scope>NUCLEOTIDE SEQUENCE</scope>
    <source>
        <strain evidence="2">CBHHK200</strain>
    </source>
</reference>
<comment type="caution">
    <text evidence="2">The sequence shown here is derived from an EMBL/GenBank/DDBJ whole genome shotgun (WGS) entry which is preliminary data.</text>
</comment>